<dbReference type="Pfam" id="PF12975">
    <property type="entry name" value="DUF3859"/>
    <property type="match status" value="1"/>
</dbReference>
<sequence>MIPFRLTALVALGLASGVALADVRVEGPVEYGIFESQYQDYQPGERVLTRSNQTIQPTDEIPAKLGTKFGMRYTLVGKQEKDTPLTLLYLTPGVISPDGKRHDKFVVEQKMAPGAPTDVMAFEFTEHYEVVPGEWQFMVFQGDRLLARQRFTVR</sequence>
<evidence type="ECO:0000313" key="4">
    <source>
        <dbReference type="Proteomes" id="UP000327179"/>
    </source>
</evidence>
<accession>A0A5J6QIS5</accession>
<evidence type="ECO:0000259" key="2">
    <source>
        <dbReference type="Pfam" id="PF12975"/>
    </source>
</evidence>
<evidence type="ECO:0000313" key="3">
    <source>
        <dbReference type="EMBL" id="QEY62417.1"/>
    </source>
</evidence>
<feature type="signal peptide" evidence="1">
    <location>
        <begin position="1"/>
        <end position="21"/>
    </location>
</feature>
<reference evidence="3 4" key="1">
    <citation type="submission" date="2019-08" db="EMBL/GenBank/DDBJ databases">
        <title>Whole-genome Sequencing of e-waste polymer degrading bacterium Pseudomonas sp. strain PE08.</title>
        <authorList>
            <person name="Kirdat K."/>
            <person name="Debbarma P."/>
            <person name="Narawade N."/>
            <person name="Suyal D."/>
            <person name="Thorat V."/>
            <person name="Shouche Y."/>
            <person name="Goel R."/>
            <person name="Yadav A."/>
        </authorList>
    </citation>
    <scope>NUCLEOTIDE SEQUENCE [LARGE SCALE GENOMIC DNA]</scope>
    <source>
        <strain evidence="3 4">PE08</strain>
    </source>
</reference>
<dbReference type="Proteomes" id="UP000327179">
    <property type="component" value="Chromosome"/>
</dbReference>
<proteinExistence type="predicted"/>
<protein>
    <submittedName>
        <fullName evidence="3">DUF3859 domain-containing protein</fullName>
    </submittedName>
</protein>
<evidence type="ECO:0000256" key="1">
    <source>
        <dbReference type="SAM" id="SignalP"/>
    </source>
</evidence>
<dbReference type="InterPro" id="IPR024331">
    <property type="entry name" value="DUF3859"/>
</dbReference>
<dbReference type="Gene3D" id="2.60.40.2390">
    <property type="match status" value="1"/>
</dbReference>
<feature type="domain" description="DUF3859" evidence="2">
    <location>
        <begin position="24"/>
        <end position="153"/>
    </location>
</feature>
<gene>
    <name evidence="3" type="ORF">FXN65_10165</name>
</gene>
<keyword evidence="4" id="KW-1185">Reference proteome</keyword>
<organism evidence="3 4">
    <name type="scientific">Metapseudomonas lalkuanensis</name>
    <dbReference type="NCBI Taxonomy" id="2604832"/>
    <lineage>
        <taxon>Bacteria</taxon>
        <taxon>Pseudomonadati</taxon>
        <taxon>Pseudomonadota</taxon>
        <taxon>Gammaproteobacteria</taxon>
        <taxon>Pseudomonadales</taxon>
        <taxon>Pseudomonadaceae</taxon>
        <taxon>Metapseudomonas</taxon>
    </lineage>
</organism>
<feature type="chain" id="PRO_5023903223" evidence="1">
    <location>
        <begin position="22"/>
        <end position="154"/>
    </location>
</feature>
<keyword evidence="1" id="KW-0732">Signal</keyword>
<dbReference type="EMBL" id="CP043311">
    <property type="protein sequence ID" value="QEY62417.1"/>
    <property type="molecule type" value="Genomic_DNA"/>
</dbReference>
<dbReference type="KEGG" id="plal:FXN65_10165"/>
<dbReference type="AlphaFoldDB" id="A0A5J6QIS5"/>
<dbReference type="RefSeq" id="WP_151133073.1">
    <property type="nucleotide sequence ID" value="NZ_CP043311.1"/>
</dbReference>
<name>A0A5J6QIS5_9GAMM</name>